<keyword evidence="2" id="KW-1185">Reference proteome</keyword>
<evidence type="ECO:0000313" key="1">
    <source>
        <dbReference type="EMBL" id="GFX95013.1"/>
    </source>
</evidence>
<dbReference type="AlphaFoldDB" id="A0A8X6V5A1"/>
<evidence type="ECO:0000313" key="2">
    <source>
        <dbReference type="Proteomes" id="UP000887159"/>
    </source>
</evidence>
<dbReference type="Gene3D" id="3.30.420.10">
    <property type="entry name" value="Ribonuclease H-like superfamily/Ribonuclease H"/>
    <property type="match status" value="1"/>
</dbReference>
<gene>
    <name evidence="1" type="ORF">TNCV_3046451</name>
</gene>
<comment type="caution">
    <text evidence="1">The sequence shown here is derived from an EMBL/GenBank/DDBJ whole genome shotgun (WGS) entry which is preliminary data.</text>
</comment>
<sequence>MLSGEYTRYIWETDYPDEPSVCQQCLPNYCLEKVAVSGPPKQIARSFTNAYCSSSVTKFWNLHSSTVTRHPLSEGMLYESAFVDYVHRNMRIRFPQVDGIYRQNNAKCHTARSTCTRFEEQEDEFTVLSRPANSPDLNQ</sequence>
<protein>
    <recommendedName>
        <fullName evidence="3">Tc1-like transposase DDE domain-containing protein</fullName>
    </recommendedName>
</protein>
<dbReference type="EMBL" id="BMAU01021182">
    <property type="protein sequence ID" value="GFX95013.1"/>
    <property type="molecule type" value="Genomic_DNA"/>
</dbReference>
<name>A0A8X6V5A1_TRICX</name>
<dbReference type="InterPro" id="IPR036397">
    <property type="entry name" value="RNaseH_sf"/>
</dbReference>
<evidence type="ECO:0008006" key="3">
    <source>
        <dbReference type="Google" id="ProtNLM"/>
    </source>
</evidence>
<reference evidence="1" key="1">
    <citation type="submission" date="2020-08" db="EMBL/GenBank/DDBJ databases">
        <title>Multicomponent nature underlies the extraordinary mechanical properties of spider dragline silk.</title>
        <authorList>
            <person name="Kono N."/>
            <person name="Nakamura H."/>
            <person name="Mori M."/>
            <person name="Yoshida Y."/>
            <person name="Ohtoshi R."/>
            <person name="Malay A.D."/>
            <person name="Moran D.A.P."/>
            <person name="Tomita M."/>
            <person name="Numata K."/>
            <person name="Arakawa K."/>
        </authorList>
    </citation>
    <scope>NUCLEOTIDE SEQUENCE</scope>
</reference>
<organism evidence="1 2">
    <name type="scientific">Trichonephila clavipes</name>
    <name type="common">Golden silk orbweaver</name>
    <name type="synonym">Nephila clavipes</name>
    <dbReference type="NCBI Taxonomy" id="2585209"/>
    <lineage>
        <taxon>Eukaryota</taxon>
        <taxon>Metazoa</taxon>
        <taxon>Ecdysozoa</taxon>
        <taxon>Arthropoda</taxon>
        <taxon>Chelicerata</taxon>
        <taxon>Arachnida</taxon>
        <taxon>Araneae</taxon>
        <taxon>Araneomorphae</taxon>
        <taxon>Entelegynae</taxon>
        <taxon>Araneoidea</taxon>
        <taxon>Nephilidae</taxon>
        <taxon>Trichonephila</taxon>
    </lineage>
</organism>
<proteinExistence type="predicted"/>
<dbReference type="GO" id="GO:0003676">
    <property type="term" value="F:nucleic acid binding"/>
    <property type="evidence" value="ECO:0007669"/>
    <property type="project" value="InterPro"/>
</dbReference>
<dbReference type="Proteomes" id="UP000887159">
    <property type="component" value="Unassembled WGS sequence"/>
</dbReference>
<accession>A0A8X6V5A1</accession>